<reference evidence="6 7" key="2">
    <citation type="submission" date="2021-02" db="EMBL/GenBank/DDBJ databases">
        <title>Sulfurospirillum tamanensis sp. nov.</title>
        <authorList>
            <person name="Frolova A."/>
            <person name="Merkel A."/>
            <person name="Slobodkin A."/>
        </authorList>
    </citation>
    <scope>NUCLEOTIDE SEQUENCE [LARGE SCALE GENOMIC DNA]</scope>
    <source>
        <strain evidence="6 7">T05b</strain>
    </source>
</reference>
<dbReference type="PANTHER" id="PTHR42887:SF2">
    <property type="entry name" value="OS12G0638800 PROTEIN"/>
    <property type="match status" value="1"/>
</dbReference>
<evidence type="ECO:0000313" key="7">
    <source>
        <dbReference type="Proteomes" id="UP000703590"/>
    </source>
</evidence>
<evidence type="ECO:0000313" key="6">
    <source>
        <dbReference type="EMBL" id="MBN2964816.1"/>
    </source>
</evidence>
<dbReference type="Pfam" id="PF22780">
    <property type="entry name" value="HI0933_like_1st"/>
    <property type="match status" value="1"/>
</dbReference>
<dbReference type="InterPro" id="IPR004792">
    <property type="entry name" value="BaiN-like"/>
</dbReference>
<dbReference type="SUPFAM" id="SSF51905">
    <property type="entry name" value="FAD/NAD(P)-binding domain"/>
    <property type="match status" value="1"/>
</dbReference>
<dbReference type="Gene3D" id="1.10.8.260">
    <property type="entry name" value="HI0933 insert domain-like"/>
    <property type="match status" value="1"/>
</dbReference>
<evidence type="ECO:0000259" key="5">
    <source>
        <dbReference type="Pfam" id="PF22780"/>
    </source>
</evidence>
<feature type="domain" description="RsdA/BaiN/AoA(So)-like insert" evidence="5">
    <location>
        <begin position="167"/>
        <end position="306"/>
    </location>
</feature>
<gene>
    <name evidence="6" type="ORF">JWV37_08480</name>
</gene>
<dbReference type="NCBIfam" id="TIGR00275">
    <property type="entry name" value="aminoacetone oxidase family FAD-binding enzyme"/>
    <property type="match status" value="1"/>
</dbReference>
<accession>A0ABS2WT30</accession>
<dbReference type="EMBL" id="JAFHKK010000017">
    <property type="protein sequence ID" value="MBN2964816.1"/>
    <property type="molecule type" value="Genomic_DNA"/>
</dbReference>
<dbReference type="InterPro" id="IPR055178">
    <property type="entry name" value="RsdA/BaiN/AoA(So)-like_dom"/>
</dbReference>
<reference evidence="6 7" key="3">
    <citation type="submission" date="2021-02" db="EMBL/GenBank/DDBJ databases">
        <authorList>
            <person name="Merkel A.Y."/>
        </authorList>
    </citation>
    <scope>NUCLEOTIDE SEQUENCE [LARGE SCALE GENOMIC DNA]</scope>
    <source>
        <strain evidence="6 7">T05b</strain>
    </source>
</reference>
<dbReference type="Gene3D" id="2.40.30.10">
    <property type="entry name" value="Translation factors"/>
    <property type="match status" value="1"/>
</dbReference>
<dbReference type="Pfam" id="PF03486">
    <property type="entry name" value="HI0933_like"/>
    <property type="match status" value="1"/>
</dbReference>
<dbReference type="InterPro" id="IPR057661">
    <property type="entry name" value="RsdA/BaiN/AoA(So)_Rossmann"/>
</dbReference>
<feature type="domain" description="RsdA/BaiN/AoA(So)-like Rossmann fold-like" evidence="4">
    <location>
        <begin position="8"/>
        <end position="360"/>
    </location>
</feature>
<evidence type="ECO:0000256" key="2">
    <source>
        <dbReference type="ARBA" id="ARBA00022630"/>
    </source>
</evidence>
<evidence type="ECO:0000256" key="1">
    <source>
        <dbReference type="ARBA" id="ARBA00001974"/>
    </source>
</evidence>
<comment type="caution">
    <text evidence="6">The sequence shown here is derived from an EMBL/GenBank/DDBJ whole genome shotgun (WGS) entry which is preliminary data.</text>
</comment>
<dbReference type="PANTHER" id="PTHR42887">
    <property type="entry name" value="OS12G0638800 PROTEIN"/>
    <property type="match status" value="1"/>
</dbReference>
<keyword evidence="3" id="KW-0274">FAD</keyword>
<reference evidence="7" key="1">
    <citation type="submission" date="2021-02" db="EMBL/GenBank/DDBJ databases">
        <title>Sulfurospirillum tamanensis sp. nov.</title>
        <authorList>
            <person name="Merkel A.Y."/>
        </authorList>
    </citation>
    <scope>NUCLEOTIDE SEQUENCE [LARGE SCALE GENOMIC DNA]</scope>
    <source>
        <strain evidence="7">T05b</strain>
    </source>
</reference>
<keyword evidence="2" id="KW-0285">Flavoprotein</keyword>
<keyword evidence="7" id="KW-1185">Reference proteome</keyword>
<evidence type="ECO:0000259" key="4">
    <source>
        <dbReference type="Pfam" id="PF03486"/>
    </source>
</evidence>
<dbReference type="InterPro" id="IPR023166">
    <property type="entry name" value="BaiN-like_dom_sf"/>
</dbReference>
<proteinExistence type="predicted"/>
<organism evidence="6 7">
    <name type="scientific">Sulfurospirillum tamanense</name>
    <dbReference type="NCBI Taxonomy" id="2813362"/>
    <lineage>
        <taxon>Bacteria</taxon>
        <taxon>Pseudomonadati</taxon>
        <taxon>Campylobacterota</taxon>
        <taxon>Epsilonproteobacteria</taxon>
        <taxon>Campylobacterales</taxon>
        <taxon>Sulfurospirillaceae</taxon>
        <taxon>Sulfurospirillum</taxon>
    </lineage>
</organism>
<name>A0ABS2WT30_9BACT</name>
<sequence>MAGALLPKHYRIAFVEPNAKIGMKILVSGGGKCNLTNRRVEPQDYLGDPEFIAPVLKGFMPKETLAFFKDVALEERDRGKLFGKHSAKDVVRVLEKETSHCAFFLGRRCTDVEKQADGFVVKTDKIRLTCKRVIVASGGLSWPVIGASDIGHRIAQHFGHTLTPPFPALVGLTVQKEQFWMKDLSGISFPVRVTCKERVCEGELLFSHKGVSGPVIMDASLFWSKGSILVDFLPDVSVPSLVVASPKKQPSSLIPLPKRFVKSFLEALGLEEKPVGRYTKEELTRLYTLHGYSFSPAGTVGYAKAEATKGGVCTFEINPKTLESKQCEGLYFLGEVLDVTGKLGGYNLQWAFASAAQCARGLT</sequence>
<dbReference type="InterPro" id="IPR036188">
    <property type="entry name" value="FAD/NAD-bd_sf"/>
</dbReference>
<dbReference type="Proteomes" id="UP000703590">
    <property type="component" value="Unassembled WGS sequence"/>
</dbReference>
<comment type="cofactor">
    <cofactor evidence="1">
        <name>FAD</name>
        <dbReference type="ChEBI" id="CHEBI:57692"/>
    </cofactor>
</comment>
<dbReference type="SUPFAM" id="SSF160996">
    <property type="entry name" value="HI0933 insert domain-like"/>
    <property type="match status" value="1"/>
</dbReference>
<evidence type="ECO:0000256" key="3">
    <source>
        <dbReference type="ARBA" id="ARBA00022827"/>
    </source>
</evidence>
<dbReference type="Gene3D" id="3.50.50.60">
    <property type="entry name" value="FAD/NAD(P)-binding domain"/>
    <property type="match status" value="1"/>
</dbReference>
<protein>
    <submittedName>
        <fullName evidence="6">Aminoacetone oxidase family FAD-binding enzyme</fullName>
    </submittedName>
</protein>